<feature type="domain" description="Aldehyde oxidase/xanthine dehydrogenase a/b hammerhead" evidence="4">
    <location>
        <begin position="57"/>
        <end position="173"/>
    </location>
</feature>
<dbReference type="OrthoDB" id="57164at2157"/>
<dbReference type="EMBL" id="FNBK01000005">
    <property type="protein sequence ID" value="SDF34798.1"/>
    <property type="molecule type" value="Genomic_DNA"/>
</dbReference>
<dbReference type="InterPro" id="IPR000674">
    <property type="entry name" value="Ald_Oxase/Xan_DH_a/b"/>
</dbReference>
<gene>
    <name evidence="5" type="ORF">SAMN05216218_105252</name>
</gene>
<keyword evidence="6" id="KW-1185">Reference proteome</keyword>
<organism evidence="5 6">
    <name type="scientific">Halorientalis regularis</name>
    <dbReference type="NCBI Taxonomy" id="660518"/>
    <lineage>
        <taxon>Archaea</taxon>
        <taxon>Methanobacteriati</taxon>
        <taxon>Methanobacteriota</taxon>
        <taxon>Stenosarchaea group</taxon>
        <taxon>Halobacteria</taxon>
        <taxon>Halobacteriales</taxon>
        <taxon>Haloarculaceae</taxon>
        <taxon>Halorientalis</taxon>
    </lineage>
</organism>
<dbReference type="Gene3D" id="3.30.365.10">
    <property type="entry name" value="Aldehyde oxidase/xanthine dehydrogenase, molybdopterin binding domain"/>
    <property type="match status" value="4"/>
</dbReference>
<dbReference type="Pfam" id="PF20256">
    <property type="entry name" value="MoCoBD_2"/>
    <property type="match status" value="1"/>
</dbReference>
<dbReference type="GO" id="GO:0005506">
    <property type="term" value="F:iron ion binding"/>
    <property type="evidence" value="ECO:0007669"/>
    <property type="project" value="InterPro"/>
</dbReference>
<dbReference type="Proteomes" id="UP000199076">
    <property type="component" value="Unassembled WGS sequence"/>
</dbReference>
<dbReference type="InterPro" id="IPR037165">
    <property type="entry name" value="AldOxase/xan_DH_Mopterin-bd_sf"/>
</dbReference>
<keyword evidence="2" id="KW-0560">Oxidoreductase</keyword>
<evidence type="ECO:0000313" key="5">
    <source>
        <dbReference type="EMBL" id="SDF34798.1"/>
    </source>
</evidence>
<dbReference type="SMART" id="SM01008">
    <property type="entry name" value="Ald_Xan_dh_C"/>
    <property type="match status" value="1"/>
</dbReference>
<dbReference type="InterPro" id="IPR016208">
    <property type="entry name" value="Ald_Oxase/xanthine_DH-like"/>
</dbReference>
<name>A0A1G7KBW0_9EURY</name>
<dbReference type="InterPro" id="IPR008274">
    <property type="entry name" value="AldOxase/xan_DH_MoCoBD1"/>
</dbReference>
<feature type="compositionally biased region" description="Acidic residues" evidence="3">
    <location>
        <begin position="1"/>
        <end position="12"/>
    </location>
</feature>
<dbReference type="InterPro" id="IPR036856">
    <property type="entry name" value="Ald_Oxase/Xan_DH_a/b_sf"/>
</dbReference>
<dbReference type="SUPFAM" id="SSF54665">
    <property type="entry name" value="CO dehydrogenase molybdoprotein N-domain-like"/>
    <property type="match status" value="1"/>
</dbReference>
<dbReference type="AlphaFoldDB" id="A0A1G7KBW0"/>
<dbReference type="GO" id="GO:0016491">
    <property type="term" value="F:oxidoreductase activity"/>
    <property type="evidence" value="ECO:0007669"/>
    <property type="project" value="UniProtKB-KW"/>
</dbReference>
<proteinExistence type="predicted"/>
<protein>
    <submittedName>
        <fullName evidence="5">Xanthine dehydrogenase, molybdenum binding subunit apoprotein</fullName>
    </submittedName>
</protein>
<dbReference type="Gene3D" id="3.90.1170.50">
    <property type="entry name" value="Aldehyde oxidase/xanthine dehydrogenase, a/b hammerhead"/>
    <property type="match status" value="1"/>
</dbReference>
<evidence type="ECO:0000259" key="4">
    <source>
        <dbReference type="SMART" id="SM01008"/>
    </source>
</evidence>
<dbReference type="Pfam" id="PF02738">
    <property type="entry name" value="MoCoBD_1"/>
    <property type="match status" value="1"/>
</dbReference>
<evidence type="ECO:0000256" key="2">
    <source>
        <dbReference type="ARBA" id="ARBA00023002"/>
    </source>
</evidence>
<accession>A0A1G7KBW0</accession>
<evidence type="ECO:0000256" key="1">
    <source>
        <dbReference type="ARBA" id="ARBA00022505"/>
    </source>
</evidence>
<dbReference type="InterPro" id="IPR046867">
    <property type="entry name" value="AldOxase/xan_DH_MoCoBD2"/>
</dbReference>
<evidence type="ECO:0000256" key="3">
    <source>
        <dbReference type="SAM" id="MobiDB-lite"/>
    </source>
</evidence>
<dbReference type="SUPFAM" id="SSF56003">
    <property type="entry name" value="Molybdenum cofactor-binding domain"/>
    <property type="match status" value="1"/>
</dbReference>
<sequence>MSRTEEGDEESTPDGASQTDAAPPVEFEEGPDNRRGPDELTAVSSREEKADARKIVTGEAKYTADYAREFPDLAAGKVLRSEIAHGVVTELDTSAAEEMDGVYAVITPDSAEVPNDPYTSAGQSYPEPSPYDLRVLRKRVRYVGDPIAAVAAEDVATARAAVQAIEVSYDERDAVLDAEAAIEPDAPRIHDPESVENHQPGADYERNIEAHAEGEIGDVDGAFEAAADRSDLTVVETEWATPHQSHCVGEPHTTIARRDQDDRYHFVTSTQVPYHARRQLARLFDVPIRDIRVTKPRIGGGFGGKQSIVLEPIALALTMAIDRPVKLEATRKEEFHAMRVRRPASITVRSVVTDEGDLEAIDMSVLTNSGAYGSHGLTASGAIGKKQLALYTHTPNIRLEMTAAHTNRPVAGAMRGYGAPQGHFALEGHMDAVARELGMDPLEFRARNVIGEGDLDVASSILKEGDGEIRGGGRRIRSCGLDECIERGKRAIGWGDVEQPDAPHLHRGIGAALTIQSSGVPNDELGAAHIKMNEDGSFILQTGAVDIGTGADTAMAQIAAEILGAPPEDVLVQPSDTDISPFDYGAYASSTTYVTGTAVKKAAQDAREQLFDFAARLLGEPRETLTARDGAVYAERSGESVSLKEIGYESIYGDEERAQVMGEASHSTPESPPPFGAQFADVTVDERTGEFEVHDLVYAIDCGTVINPDLAEGQVTGAMHMSYELAVGSGFSFDDDGQPEVVGFGDYGIPKADTQPPLTPIFVETHEPSGPFGAKAVAEIPTNGVPPALSNAIRDAVGVRIDDLPITAEKIRAALDAE</sequence>
<dbReference type="RefSeq" id="WP_092690681.1">
    <property type="nucleotide sequence ID" value="NZ_FNBK01000005.1"/>
</dbReference>
<dbReference type="Pfam" id="PF01315">
    <property type="entry name" value="Ald_Xan_dh_C"/>
    <property type="match status" value="1"/>
</dbReference>
<dbReference type="PANTHER" id="PTHR11908:SF132">
    <property type="entry name" value="ALDEHYDE OXIDASE 1-RELATED"/>
    <property type="match status" value="1"/>
</dbReference>
<dbReference type="STRING" id="660518.SAMN05216218_105252"/>
<evidence type="ECO:0000313" key="6">
    <source>
        <dbReference type="Proteomes" id="UP000199076"/>
    </source>
</evidence>
<feature type="region of interest" description="Disordered" evidence="3">
    <location>
        <begin position="1"/>
        <end position="51"/>
    </location>
</feature>
<reference evidence="6" key="1">
    <citation type="submission" date="2016-10" db="EMBL/GenBank/DDBJ databases">
        <authorList>
            <person name="Varghese N."/>
            <person name="Submissions S."/>
        </authorList>
    </citation>
    <scope>NUCLEOTIDE SEQUENCE [LARGE SCALE GENOMIC DNA]</scope>
    <source>
        <strain evidence="6">IBRC-M 10760</strain>
    </source>
</reference>
<keyword evidence="1" id="KW-0500">Molybdenum</keyword>
<dbReference type="PANTHER" id="PTHR11908">
    <property type="entry name" value="XANTHINE DEHYDROGENASE"/>
    <property type="match status" value="1"/>
</dbReference>